<dbReference type="InterPro" id="IPR010255">
    <property type="entry name" value="Haem_peroxidase_sf"/>
</dbReference>
<keyword evidence="13" id="KW-0677">Repeat</keyword>
<feature type="transmembrane region" description="Helical" evidence="25">
    <location>
        <begin position="673"/>
        <end position="697"/>
    </location>
</feature>
<comment type="catalytic activity">
    <reaction evidence="23">
        <text>NADPH + O2 + H(+) = H2O2 + NADP(+)</text>
        <dbReference type="Rhea" id="RHEA:11260"/>
        <dbReference type="ChEBI" id="CHEBI:15378"/>
        <dbReference type="ChEBI" id="CHEBI:15379"/>
        <dbReference type="ChEBI" id="CHEBI:16240"/>
        <dbReference type="ChEBI" id="CHEBI:57783"/>
        <dbReference type="ChEBI" id="CHEBI:58349"/>
        <dbReference type="EC" id="1.6.3.1"/>
    </reaction>
</comment>
<dbReference type="InterPro" id="IPR013112">
    <property type="entry name" value="FAD-bd_8"/>
</dbReference>
<feature type="region of interest" description="Disordered" evidence="24">
    <location>
        <begin position="194"/>
        <end position="225"/>
    </location>
</feature>
<keyword evidence="17 25" id="KW-1133">Transmembrane helix</keyword>
<dbReference type="InterPro" id="IPR017927">
    <property type="entry name" value="FAD-bd_FR_type"/>
</dbReference>
<dbReference type="SMART" id="SM00054">
    <property type="entry name" value="EFh"/>
    <property type="match status" value="2"/>
</dbReference>
<dbReference type="GO" id="GO:0006590">
    <property type="term" value="P:thyroid hormone generation"/>
    <property type="evidence" value="ECO:0007669"/>
    <property type="project" value="UniProtKB-ARBA"/>
</dbReference>
<gene>
    <name evidence="28" type="ORF">QTO34_019687</name>
</gene>
<keyword evidence="21" id="KW-0376">Hydrogen peroxide</keyword>
<dbReference type="PROSITE" id="PS00018">
    <property type="entry name" value="EF_HAND_1"/>
    <property type="match status" value="2"/>
</dbReference>
<evidence type="ECO:0000256" key="9">
    <source>
        <dbReference type="ARBA" id="ARBA00022630"/>
    </source>
</evidence>
<evidence type="ECO:0000256" key="24">
    <source>
        <dbReference type="SAM" id="MobiDB-lite"/>
    </source>
</evidence>
<accession>A0AA40HX35</accession>
<dbReference type="Gene3D" id="1.10.238.10">
    <property type="entry name" value="EF-hand"/>
    <property type="match status" value="1"/>
</dbReference>
<keyword evidence="18" id="KW-0560">Oxidoreductase</keyword>
<feature type="transmembrane region" description="Helical" evidence="25">
    <location>
        <begin position="1184"/>
        <end position="1207"/>
    </location>
</feature>
<evidence type="ECO:0000313" key="29">
    <source>
        <dbReference type="Proteomes" id="UP001177744"/>
    </source>
</evidence>
<dbReference type="SUPFAM" id="SSF48113">
    <property type="entry name" value="Heme-dependent peroxidases"/>
    <property type="match status" value="1"/>
</dbReference>
<dbReference type="InterPro" id="IPR034821">
    <property type="entry name" value="DUOX_peroxidase"/>
</dbReference>
<evidence type="ECO:0000256" key="3">
    <source>
        <dbReference type="ARBA" id="ARBA00005197"/>
    </source>
</evidence>
<keyword evidence="15" id="KW-0106">Calcium</keyword>
<comment type="function">
    <text evidence="1">Generates hydrogen peroxide which is required for the activity of thyroid peroxidase/TPO and lactoperoxidase/LPO. Plays a role in thyroid hormones synthesis and lactoperoxidase-mediated antimicrobial defense at the surface of mucosa. May have its own peroxidase activity through its N-terminal peroxidase-like domain.</text>
</comment>
<evidence type="ECO:0000256" key="21">
    <source>
        <dbReference type="ARBA" id="ARBA00023324"/>
    </source>
</evidence>
<dbReference type="GO" id="GO:0042744">
    <property type="term" value="P:hydrogen peroxide catabolic process"/>
    <property type="evidence" value="ECO:0007669"/>
    <property type="project" value="UniProtKB-KW"/>
</dbReference>
<evidence type="ECO:0000256" key="1">
    <source>
        <dbReference type="ARBA" id="ARBA00003796"/>
    </source>
</evidence>
<evidence type="ECO:0000256" key="8">
    <source>
        <dbReference type="ARBA" id="ARBA00022559"/>
    </source>
</evidence>
<dbReference type="SUPFAM" id="SSF52343">
    <property type="entry name" value="Ferredoxin reductase-like, C-terminal NADP-linked domain"/>
    <property type="match status" value="1"/>
</dbReference>
<keyword evidence="9" id="KW-0285">Flavoprotein</keyword>
<feature type="domain" description="EF-hand" evidence="26">
    <location>
        <begin position="896"/>
        <end position="931"/>
    </location>
</feature>
<organism evidence="28 29">
    <name type="scientific">Cnephaeus nilssonii</name>
    <name type="common">Northern bat</name>
    <name type="synonym">Eptesicus nilssonii</name>
    <dbReference type="NCBI Taxonomy" id="3371016"/>
    <lineage>
        <taxon>Eukaryota</taxon>
        <taxon>Metazoa</taxon>
        <taxon>Chordata</taxon>
        <taxon>Craniata</taxon>
        <taxon>Vertebrata</taxon>
        <taxon>Euteleostomi</taxon>
        <taxon>Mammalia</taxon>
        <taxon>Eutheria</taxon>
        <taxon>Laurasiatheria</taxon>
        <taxon>Chiroptera</taxon>
        <taxon>Yangochiroptera</taxon>
        <taxon>Vespertilionidae</taxon>
        <taxon>Cnephaeus</taxon>
    </lineage>
</organism>
<dbReference type="InterPro" id="IPR011992">
    <property type="entry name" value="EF-hand-dom_pair"/>
</dbReference>
<protein>
    <recommendedName>
        <fullName evidence="5">NAD(P)H oxidase (H2O2-forming)</fullName>
        <ecNumber evidence="5">1.6.3.1</ecNumber>
    </recommendedName>
</protein>
<dbReference type="InterPro" id="IPR019791">
    <property type="entry name" value="Haem_peroxidase_animal"/>
</dbReference>
<evidence type="ECO:0000256" key="10">
    <source>
        <dbReference type="ARBA" id="ARBA00022692"/>
    </source>
</evidence>
<dbReference type="InterPro" id="IPR013121">
    <property type="entry name" value="Fe_red_NAD-bd_6"/>
</dbReference>
<dbReference type="FunFam" id="2.40.30.10:FF:000043">
    <property type="entry name" value="dual oxidase 1"/>
    <property type="match status" value="1"/>
</dbReference>
<evidence type="ECO:0000256" key="23">
    <source>
        <dbReference type="ARBA" id="ARBA00048762"/>
    </source>
</evidence>
<dbReference type="GO" id="GO:0005509">
    <property type="term" value="F:calcium ion binding"/>
    <property type="evidence" value="ECO:0007669"/>
    <property type="project" value="InterPro"/>
</dbReference>
<feature type="transmembrane region" description="Helical" evidence="25">
    <location>
        <begin position="1150"/>
        <end position="1172"/>
    </location>
</feature>
<evidence type="ECO:0000256" key="19">
    <source>
        <dbReference type="ARBA" id="ARBA00023136"/>
    </source>
</evidence>
<dbReference type="GO" id="GO:0016175">
    <property type="term" value="F:superoxide-generating NAD(P)H oxidase activity"/>
    <property type="evidence" value="ECO:0007669"/>
    <property type="project" value="TreeGrafter"/>
</dbReference>
<dbReference type="EC" id="1.6.3.1" evidence="5"/>
<dbReference type="SFLD" id="SFLDS00052">
    <property type="entry name" value="Ferric_Reductase_Domain"/>
    <property type="match status" value="1"/>
</dbReference>
<dbReference type="GO" id="GO:0006979">
    <property type="term" value="P:response to oxidative stress"/>
    <property type="evidence" value="ECO:0007669"/>
    <property type="project" value="InterPro"/>
</dbReference>
<comment type="pathway">
    <text evidence="3">Hormone biosynthesis; thyroid hormone biosynthesis.</text>
</comment>
<dbReference type="SFLD" id="SFLDG01169">
    <property type="entry name" value="NADPH_oxidase_subgroup_(NOX)"/>
    <property type="match status" value="2"/>
</dbReference>
<evidence type="ECO:0000256" key="11">
    <source>
        <dbReference type="ARBA" id="ARBA00022723"/>
    </source>
</evidence>
<dbReference type="Pfam" id="PF01794">
    <property type="entry name" value="Ferric_reduct"/>
    <property type="match status" value="1"/>
</dbReference>
<evidence type="ECO:0000256" key="25">
    <source>
        <dbReference type="SAM" id="Phobius"/>
    </source>
</evidence>
<feature type="transmembrane region" description="Helical" evidence="25">
    <location>
        <begin position="1373"/>
        <end position="1391"/>
    </location>
</feature>
<evidence type="ECO:0000256" key="22">
    <source>
        <dbReference type="ARBA" id="ARBA00047455"/>
    </source>
</evidence>
<dbReference type="FunFam" id="1.10.640.10:FF:000004">
    <property type="entry name" value="Dual oxidase 2"/>
    <property type="match status" value="1"/>
</dbReference>
<dbReference type="GO" id="GO:0016324">
    <property type="term" value="C:apical plasma membrane"/>
    <property type="evidence" value="ECO:0007669"/>
    <property type="project" value="UniProtKB-SubCell"/>
</dbReference>
<dbReference type="PROSITE" id="PS50222">
    <property type="entry name" value="EF_HAND_2"/>
    <property type="match status" value="2"/>
</dbReference>
<evidence type="ECO:0000256" key="7">
    <source>
        <dbReference type="ARBA" id="ARBA00022534"/>
    </source>
</evidence>
<evidence type="ECO:0000256" key="16">
    <source>
        <dbReference type="ARBA" id="ARBA00022857"/>
    </source>
</evidence>
<comment type="caution">
    <text evidence="28">The sequence shown here is derived from an EMBL/GenBank/DDBJ whole genome shotgun (WGS) entry which is preliminary data.</text>
</comment>
<keyword evidence="10 25" id="KW-0812">Transmembrane</keyword>
<dbReference type="Pfam" id="PF08030">
    <property type="entry name" value="NAD_binding_6"/>
    <property type="match status" value="1"/>
</dbReference>
<evidence type="ECO:0000256" key="14">
    <source>
        <dbReference type="ARBA" id="ARBA00022827"/>
    </source>
</evidence>
<comment type="subcellular location">
    <subcellularLocation>
        <location evidence="2">Apical cell membrane</location>
        <topology evidence="2">Multi-pass membrane protein</topology>
    </subcellularLocation>
</comment>
<dbReference type="EMBL" id="JAULJE010000009">
    <property type="protein sequence ID" value="KAK1339018.1"/>
    <property type="molecule type" value="Genomic_DNA"/>
</dbReference>
<dbReference type="InterPro" id="IPR017938">
    <property type="entry name" value="Riboflavin_synthase-like_b-brl"/>
</dbReference>
<dbReference type="PROSITE" id="PS50292">
    <property type="entry name" value="PEROXIDASE_3"/>
    <property type="match status" value="1"/>
</dbReference>
<evidence type="ECO:0000256" key="4">
    <source>
        <dbReference type="ARBA" id="ARBA00005644"/>
    </source>
</evidence>
<dbReference type="InterPro" id="IPR039261">
    <property type="entry name" value="FNR_nucleotide-bd"/>
</dbReference>
<evidence type="ECO:0000256" key="5">
    <source>
        <dbReference type="ARBA" id="ARBA00012698"/>
    </source>
</evidence>
<evidence type="ECO:0000256" key="20">
    <source>
        <dbReference type="ARBA" id="ARBA00023180"/>
    </source>
</evidence>
<dbReference type="SFLD" id="SFLDG01168">
    <property type="entry name" value="Ferric_reductase_subgroup_(FRE"/>
    <property type="match status" value="1"/>
</dbReference>
<dbReference type="Pfam" id="PF08022">
    <property type="entry name" value="FAD_binding_8"/>
    <property type="match status" value="1"/>
</dbReference>
<dbReference type="Gene3D" id="2.40.30.10">
    <property type="entry name" value="Translation factors"/>
    <property type="match status" value="1"/>
</dbReference>
<dbReference type="Gene3D" id="1.10.640.10">
    <property type="entry name" value="Haem peroxidase domain superfamily, animal type"/>
    <property type="match status" value="1"/>
</dbReference>
<feature type="domain" description="EF-hand" evidence="26">
    <location>
        <begin position="932"/>
        <end position="967"/>
    </location>
</feature>
<dbReference type="GO" id="GO:0016174">
    <property type="term" value="F:NAD(P)H oxidase H2O2-forming activity"/>
    <property type="evidence" value="ECO:0007669"/>
    <property type="project" value="UniProtKB-EC"/>
</dbReference>
<keyword evidence="11" id="KW-0479">Metal-binding</keyword>
<dbReference type="FunFam" id="3.40.50.80:FF:000006">
    <property type="entry name" value="Dual oxidase 2"/>
    <property type="match status" value="1"/>
</dbReference>
<evidence type="ECO:0000256" key="12">
    <source>
        <dbReference type="ARBA" id="ARBA00022729"/>
    </source>
</evidence>
<dbReference type="InterPro" id="IPR050369">
    <property type="entry name" value="RBOH/FRE"/>
</dbReference>
<evidence type="ECO:0000259" key="26">
    <source>
        <dbReference type="PROSITE" id="PS50222"/>
    </source>
</evidence>
<feature type="transmembrane region" description="Helical" evidence="25">
    <location>
        <begin position="1343"/>
        <end position="1361"/>
    </location>
</feature>
<dbReference type="Proteomes" id="UP001177744">
    <property type="component" value="Unassembled WGS sequence"/>
</dbReference>
<proteinExistence type="inferred from homology"/>
<name>A0AA40HX35_CNENI</name>
<dbReference type="Pfam" id="PF13833">
    <property type="entry name" value="EF-hand_8"/>
    <property type="match status" value="1"/>
</dbReference>
<keyword evidence="14" id="KW-0274">FAD</keyword>
<keyword evidence="19 25" id="KW-0472">Membrane</keyword>
<dbReference type="Gene3D" id="3.40.50.80">
    <property type="entry name" value="Nucleotide-binding domain of ferredoxin-NADP reductase (FNR) module"/>
    <property type="match status" value="1"/>
</dbReference>
<keyword evidence="8" id="KW-0575">Peroxidase</keyword>
<keyword evidence="29" id="KW-1185">Reference proteome</keyword>
<dbReference type="PANTHER" id="PTHR11972">
    <property type="entry name" value="NADPH OXIDASE"/>
    <property type="match status" value="1"/>
</dbReference>
<feature type="transmembrane region" description="Helical" evidence="25">
    <location>
        <begin position="16"/>
        <end position="37"/>
    </location>
</feature>
<evidence type="ECO:0000256" key="13">
    <source>
        <dbReference type="ARBA" id="ARBA00022737"/>
    </source>
</evidence>
<keyword evidence="20" id="KW-0325">Glycoprotein</keyword>
<keyword evidence="16" id="KW-0521">NADP</keyword>
<evidence type="ECO:0000256" key="15">
    <source>
        <dbReference type="ARBA" id="ARBA00022837"/>
    </source>
</evidence>
<feature type="compositionally biased region" description="Gly residues" evidence="24">
    <location>
        <begin position="197"/>
        <end position="209"/>
    </location>
</feature>
<evidence type="ECO:0000313" key="28">
    <source>
        <dbReference type="EMBL" id="KAK1339018.1"/>
    </source>
</evidence>
<keyword evidence="7" id="KW-0893">Thyroid hormones biosynthesis</keyword>
<dbReference type="Pfam" id="PF00036">
    <property type="entry name" value="EF-hand_1"/>
    <property type="match status" value="1"/>
</dbReference>
<dbReference type="Pfam" id="PF03098">
    <property type="entry name" value="An_peroxidase"/>
    <property type="match status" value="2"/>
</dbReference>
<reference evidence="28" key="1">
    <citation type="submission" date="2023-06" db="EMBL/GenBank/DDBJ databases">
        <title>Reference genome for the Northern bat (Eptesicus nilssonii), a most northern bat species.</title>
        <authorList>
            <person name="Laine V.N."/>
            <person name="Pulliainen A.T."/>
            <person name="Lilley T.M."/>
        </authorList>
    </citation>
    <scope>NUCLEOTIDE SEQUENCE</scope>
    <source>
        <strain evidence="28">BLF_Eptnil</strain>
        <tissue evidence="28">Kidney</tissue>
    </source>
</reference>
<feature type="transmembrane region" description="Helical" evidence="25">
    <location>
        <begin position="1292"/>
        <end position="1313"/>
    </location>
</feature>
<comment type="catalytic activity">
    <reaction evidence="22">
        <text>NADH + O2 + H(+) = H2O2 + NAD(+)</text>
        <dbReference type="Rhea" id="RHEA:11264"/>
        <dbReference type="ChEBI" id="CHEBI:15378"/>
        <dbReference type="ChEBI" id="CHEBI:15379"/>
        <dbReference type="ChEBI" id="CHEBI:16240"/>
        <dbReference type="ChEBI" id="CHEBI:57540"/>
        <dbReference type="ChEBI" id="CHEBI:57945"/>
        <dbReference type="EC" id="1.6.3.1"/>
    </reaction>
</comment>
<dbReference type="InterPro" id="IPR002048">
    <property type="entry name" value="EF_hand_dom"/>
</dbReference>
<dbReference type="CDD" id="cd00051">
    <property type="entry name" value="EFh"/>
    <property type="match status" value="2"/>
</dbReference>
<dbReference type="InterPro" id="IPR013130">
    <property type="entry name" value="Fe3_Rdtase_TM_dom"/>
</dbReference>
<keyword evidence="12" id="KW-0732">Signal</keyword>
<feature type="compositionally biased region" description="Basic and acidic residues" evidence="24">
    <location>
        <begin position="211"/>
        <end position="222"/>
    </location>
</feature>
<dbReference type="GO" id="GO:0042446">
    <property type="term" value="P:hormone biosynthetic process"/>
    <property type="evidence" value="ECO:0007669"/>
    <property type="project" value="UniProtKB-KW"/>
</dbReference>
<dbReference type="CDD" id="cd09820">
    <property type="entry name" value="dual_peroxidase_like"/>
    <property type="match status" value="1"/>
</dbReference>
<dbReference type="SUPFAM" id="SSF63380">
    <property type="entry name" value="Riboflavin synthase domain-like"/>
    <property type="match status" value="1"/>
</dbReference>
<sequence length="1698" mass="192097">MQSGRGRGDPSEISRVSIFIMGFCLALAWTLLVGPWIPTGAQNPISWEVQRFDGWYNNLIEHRWGSKGYRLQRLVPATYADGVYQPLGEPYLPNPRAVSNTATRGPAGQASLQNRTVLGVFFGYHVLSDLVSIERPGCPAEFLNIRVPPGDPVFDPDQRGDVVLPFQRSRWDPKTGQSPSNPRDLVRLGRWRAGAGSQAGGAPGSGSGRSCGERIPHPHSPTDTRLALVLPRPPPRSPTPLLTCQTNEVTGWLDGSAIYGSSHSWSDALRSFSGGQLASGSDPAFPRAAQEPLLMWSAPDPATGQRGPRGLYAFGAERGNREPFLQALGLLWFRYHNLCAQRLARQHPRWGDEELFQHARKRVIATYQNIALYEWLPSFLQTTPPEYTGYRPFLDPSISPEFLAASEQFLSTMVPPGVYMRNASCHFQRVIHRNSSVSRALRVCNSYWSREHPNLQRAEDVDALLLGMASQIAEQEDHVVVEDVRDFWPGPLKYSRTDYLASSLQRGRDLGLPSYTKAREALGLPPITRWQDINPALSQSHGTVLEATAALYNQHLSLLELLPGGLLESHGNPGPLFSTIVLDQFVRLRDGDRYWFENTRNGLFSEEEIAEIRNTSLWDVLVAVTNVDPSALQPNVFFWHVGDPCPQPGQLSTEGLPACVPPVMRDYFKGSGFGFGITIGTLCCFPLVSLLVAWIVARLRRRNFKKLQGQDCKSIKSEKFVEGVEALEWQGRKEPCRPVLVHLQPGQVRVLDCRLSVLRIIQLRPLQKVNLILSNNHGRRTLLLKIPKEYDLVLLFNLEEERQALVENLRVALKESGLSFQEWEMREQELMRAAVTREQRSHLLETFSGTFSPRSVLDIDQADAGTLPLDSSQKVQEALTCELSRVEFAESLGLKPQDMFVESMFSLADKDGNGYLSFREFLDILVVFMKGSPEEKSRLMFRMYDFDENGLISKDEFIRMLRSFIEISNNCLSKAQLAEVVESMFRESGFQDKEELTWEDFHFMLRDHDSELRFTQLCVKGVEVPEVIKDLCRRASYISQDKLCPSPRVSAAVPAVMSRWSGHRRDCRAPGHRSSPGGSTEVWQELRLGGERGCTRAGSLPESQDLLSPRVTLFQPLLVTEAHRQKFQRSRRHQTVQQFKRFIENYRRHIGCVAVFYTVAAGLFLERAYYYAFASPPSGIAQTTFVGIILSRGTAASISFMFSYILLTMCRNLITFLRETFLNRYVPFDAAVDFHRLIASTAIVLTGRAWVPGILSWPPHLPPPDTLLTPQNECTECAILQRLFLHSAGHVVNVYLFSISPLSILSCLFPGLFHDDGSSSPRSITGGSSRPCQNPCSFCRPHGVIMLLVLAIMYVFASHHFRRRSFRGFWLTHHLYILLYILLIIHGSFALIQLPRFHIFFLVPALIYGGDKLVSLSRKKVEISVVKAELLPSGVTHLQFQRPQGFEYKSGQWVRIACLALGTTEYHPFTLTSAPHEDTLSLHIRAAGPWTTRLREIYSPLTNSSARYPKLYLDGPFGEGHQEWHKFEVSVLVGGGIGVTPFASILKDLVFKSSVSYQVFCKKIYFIWVTRTQRQFEWLADIIREVEENDHQDLVSVHIYITQLAEKFDLRTTMLYICERHFQKVLNRSLFTGLRSVTHFGRPPFEAFFNSLQEVHPQVRKIGVFSCGPPGMTKNVEKACQLINRQDRTHFSHHYENF</sequence>
<evidence type="ECO:0000259" key="27">
    <source>
        <dbReference type="PROSITE" id="PS51384"/>
    </source>
</evidence>
<dbReference type="GO" id="GO:0006952">
    <property type="term" value="P:defense response"/>
    <property type="evidence" value="ECO:0007669"/>
    <property type="project" value="TreeGrafter"/>
</dbReference>
<dbReference type="GO" id="GO:0004601">
    <property type="term" value="F:peroxidase activity"/>
    <property type="evidence" value="ECO:0007669"/>
    <property type="project" value="UniProtKB-KW"/>
</dbReference>
<dbReference type="FunFam" id="1.10.238.10:FF:000095">
    <property type="entry name" value="dual oxidase 2"/>
    <property type="match status" value="1"/>
</dbReference>
<evidence type="ECO:0000256" key="18">
    <source>
        <dbReference type="ARBA" id="ARBA00023002"/>
    </source>
</evidence>
<feature type="domain" description="FAD-binding FR-type" evidence="27">
    <location>
        <begin position="1418"/>
        <end position="1523"/>
    </location>
</feature>
<dbReference type="GO" id="GO:0020037">
    <property type="term" value="F:heme binding"/>
    <property type="evidence" value="ECO:0007669"/>
    <property type="project" value="InterPro"/>
</dbReference>
<keyword evidence="6" id="KW-1003">Cell membrane</keyword>
<dbReference type="GO" id="GO:0043020">
    <property type="term" value="C:NADPH oxidase complex"/>
    <property type="evidence" value="ECO:0007669"/>
    <property type="project" value="TreeGrafter"/>
</dbReference>
<comment type="similarity">
    <text evidence="4">In the N-terminal section; belongs to the peroxidase family.</text>
</comment>
<dbReference type="PROSITE" id="PS51384">
    <property type="entry name" value="FAD_FR"/>
    <property type="match status" value="1"/>
</dbReference>
<evidence type="ECO:0000256" key="17">
    <source>
        <dbReference type="ARBA" id="ARBA00022989"/>
    </source>
</evidence>
<dbReference type="GO" id="GO:0042554">
    <property type="term" value="P:superoxide anion generation"/>
    <property type="evidence" value="ECO:0007669"/>
    <property type="project" value="TreeGrafter"/>
</dbReference>
<dbReference type="InterPro" id="IPR037120">
    <property type="entry name" value="Haem_peroxidase_sf_animal"/>
</dbReference>
<dbReference type="CDD" id="cd06186">
    <property type="entry name" value="NOX_Duox_like_FAD_NADP"/>
    <property type="match status" value="1"/>
</dbReference>
<evidence type="ECO:0000256" key="6">
    <source>
        <dbReference type="ARBA" id="ARBA00022475"/>
    </source>
</evidence>
<dbReference type="PANTHER" id="PTHR11972:SF75">
    <property type="entry name" value="DUAL OXIDASE 1"/>
    <property type="match status" value="1"/>
</dbReference>
<evidence type="ECO:0000256" key="2">
    <source>
        <dbReference type="ARBA" id="ARBA00004424"/>
    </source>
</evidence>
<dbReference type="SUPFAM" id="SSF47473">
    <property type="entry name" value="EF-hand"/>
    <property type="match status" value="1"/>
</dbReference>
<dbReference type="InterPro" id="IPR018247">
    <property type="entry name" value="EF_Hand_1_Ca_BS"/>
</dbReference>